<dbReference type="Proteomes" id="UP000051530">
    <property type="component" value="Unassembled WGS sequence"/>
</dbReference>
<dbReference type="InterPro" id="IPR036322">
    <property type="entry name" value="WD40_repeat_dom_sf"/>
</dbReference>
<dbReference type="PANTHER" id="PTHR22836">
    <property type="entry name" value="WD40 REPEAT PROTEIN"/>
    <property type="match status" value="1"/>
</dbReference>
<dbReference type="GO" id="GO:0005847">
    <property type="term" value="C:mRNA cleavage and polyadenylation specificity factor complex"/>
    <property type="evidence" value="ECO:0007669"/>
    <property type="project" value="TreeGrafter"/>
</dbReference>
<dbReference type="SMART" id="SM00320">
    <property type="entry name" value="WD40"/>
    <property type="match status" value="3"/>
</dbReference>
<dbReference type="PROSITE" id="PS50294">
    <property type="entry name" value="WD_REPEATS_REGION"/>
    <property type="match status" value="2"/>
</dbReference>
<comment type="caution">
    <text evidence="4">The sequence shown here is derived from an EMBL/GenBank/DDBJ whole genome shotgun (WGS) entry which is preliminary data.</text>
</comment>
<evidence type="ECO:0000256" key="1">
    <source>
        <dbReference type="ARBA" id="ARBA00026154"/>
    </source>
</evidence>
<dbReference type="VEuPathDB" id="MicrosporidiaDB:M153_127240001"/>
<name>A0A0R0LRB8_9MICR</name>
<dbReference type="EMBL" id="LGUB01001244">
    <property type="protein sequence ID" value="KRH92067.1"/>
    <property type="molecule type" value="Genomic_DNA"/>
</dbReference>
<dbReference type="InterPro" id="IPR015943">
    <property type="entry name" value="WD40/YVTN_repeat-like_dom_sf"/>
</dbReference>
<sequence length="277" mass="32100">NRRYDDRRDDRHDLPNKFQSENDDKKDPDLSAIIKARYRSDQGFDGRRMRQVIQRKAFDYITAINEYSTCSKRIVGKGEGLVPEQETYQIVYDQLLKKNENQLVNKPLKLPHENISNQNFIKNNKKLKNKNIFHNMLHHTSINKLRSPINTLSYTPDGRRLITGNANGEFTLWNTFTHSFETIMQAHDSPIRKLIFSNDKNLILSADNNGTFKIWYLSMNNVLSKNLSNTAIRDITCTQNMVITCGDDAIIQVHDYEKLSQSSLNLEQSSSNLEQSS</sequence>
<keyword evidence="5" id="KW-1185">Reference proteome</keyword>
<dbReference type="GO" id="GO:0031124">
    <property type="term" value="P:mRNA 3'-end processing"/>
    <property type="evidence" value="ECO:0007669"/>
    <property type="project" value="InterPro"/>
</dbReference>
<dbReference type="InterPro" id="IPR045245">
    <property type="entry name" value="Pfs2-like"/>
</dbReference>
<proteinExistence type="predicted"/>
<dbReference type="PANTHER" id="PTHR22836:SF0">
    <property type="entry name" value="PRE-MRNA 3' END PROCESSING PROTEIN WDR33"/>
    <property type="match status" value="1"/>
</dbReference>
<keyword evidence="2" id="KW-0853">WD repeat</keyword>
<feature type="repeat" description="WD" evidence="2">
    <location>
        <begin position="184"/>
        <end position="225"/>
    </location>
</feature>
<dbReference type="OrthoDB" id="16717at2759"/>
<evidence type="ECO:0000313" key="4">
    <source>
        <dbReference type="EMBL" id="KRH92067.1"/>
    </source>
</evidence>
<protein>
    <recommendedName>
        <fullName evidence="1">Polyadenylation factor subunit 2</fullName>
    </recommendedName>
</protein>
<dbReference type="SUPFAM" id="SSF50978">
    <property type="entry name" value="WD40 repeat-like"/>
    <property type="match status" value="1"/>
</dbReference>
<feature type="region of interest" description="Disordered" evidence="3">
    <location>
        <begin position="1"/>
        <end position="28"/>
    </location>
</feature>
<dbReference type="Gene3D" id="2.130.10.10">
    <property type="entry name" value="YVTN repeat-like/Quinoprotein amine dehydrogenase"/>
    <property type="match status" value="1"/>
</dbReference>
<dbReference type="PROSITE" id="PS50082">
    <property type="entry name" value="WD_REPEATS_2"/>
    <property type="match status" value="2"/>
</dbReference>
<accession>A0A0R0LRB8</accession>
<evidence type="ECO:0000256" key="3">
    <source>
        <dbReference type="SAM" id="MobiDB-lite"/>
    </source>
</evidence>
<evidence type="ECO:0000256" key="2">
    <source>
        <dbReference type="PROSITE-ProRule" id="PRU00221"/>
    </source>
</evidence>
<dbReference type="InterPro" id="IPR001680">
    <property type="entry name" value="WD40_rpt"/>
</dbReference>
<reference evidence="4 5" key="1">
    <citation type="submission" date="2015-07" db="EMBL/GenBank/DDBJ databases">
        <title>The genome of Pseudoloma neurophilia, a relevant intracellular parasite of the zebrafish.</title>
        <authorList>
            <person name="Ndikumana S."/>
            <person name="Pelin A."/>
            <person name="Sanders J."/>
            <person name="Corradi N."/>
        </authorList>
    </citation>
    <scope>NUCLEOTIDE SEQUENCE [LARGE SCALE GENOMIC DNA]</scope>
    <source>
        <strain evidence="4 5">MK1</strain>
    </source>
</reference>
<feature type="non-terminal residue" evidence="4">
    <location>
        <position position="277"/>
    </location>
</feature>
<feature type="non-terminal residue" evidence="4">
    <location>
        <position position="1"/>
    </location>
</feature>
<feature type="repeat" description="WD" evidence="2">
    <location>
        <begin position="142"/>
        <end position="174"/>
    </location>
</feature>
<gene>
    <name evidence="4" type="ORF">M153_127240001</name>
</gene>
<evidence type="ECO:0000313" key="5">
    <source>
        <dbReference type="Proteomes" id="UP000051530"/>
    </source>
</evidence>
<dbReference type="Pfam" id="PF00400">
    <property type="entry name" value="WD40"/>
    <property type="match status" value="2"/>
</dbReference>
<dbReference type="AlphaFoldDB" id="A0A0R0LRB8"/>
<organism evidence="4 5">
    <name type="scientific">Pseudoloma neurophilia</name>
    <dbReference type="NCBI Taxonomy" id="146866"/>
    <lineage>
        <taxon>Eukaryota</taxon>
        <taxon>Fungi</taxon>
        <taxon>Fungi incertae sedis</taxon>
        <taxon>Microsporidia</taxon>
        <taxon>Pseudoloma</taxon>
    </lineage>
</organism>